<gene>
    <name evidence="3" type="ORF">M0G41_06920</name>
</gene>
<dbReference type="Gene3D" id="2.60.200.20">
    <property type="match status" value="1"/>
</dbReference>
<keyword evidence="4" id="KW-1185">Reference proteome</keyword>
<protein>
    <submittedName>
        <fullName evidence="3">FHA domain-containing protein</fullName>
    </submittedName>
</protein>
<evidence type="ECO:0000313" key="3">
    <source>
        <dbReference type="EMBL" id="MCK7593397.1"/>
    </source>
</evidence>
<name>A0ABT0GH56_9GAMM</name>
<keyword evidence="1" id="KW-0472">Membrane</keyword>
<feature type="transmembrane region" description="Helical" evidence="1">
    <location>
        <begin position="158"/>
        <end position="182"/>
    </location>
</feature>
<proteinExistence type="predicted"/>
<dbReference type="InterPro" id="IPR000253">
    <property type="entry name" value="FHA_dom"/>
</dbReference>
<sequence length="331" mass="36211">MEALIVVERLGRHGELLERQRHRLPAEGSLRIGRGWECEVHLDDPHVALHHASLRLGPDGSLALVDEGSLNGLIDAGTGRREARLEVQGERELRLGACRLRLIDGRLAQPAERPLDAGAVPSRLRWSEAFGWLLAALGSSLLIDWLGEVGEVRSSALLTGALVGGIIMLAWSFGWALITRLFAGEMRFLRHLRVVAIGSLLATTLMLVVQYGSYALALEPVTRFAYVGYWLLFAAVCWRHLKVMGRGHPRSKALAMLALAAAAIGLQSLSLWQPRDGAPQQARYVRSVVLPAVRLRPLQDVDGFLDRAAALEPELVDARSEDEESAESAAD</sequence>
<feature type="transmembrane region" description="Helical" evidence="1">
    <location>
        <begin position="129"/>
        <end position="146"/>
    </location>
</feature>
<dbReference type="SUPFAM" id="SSF49879">
    <property type="entry name" value="SMAD/FHA domain"/>
    <property type="match status" value="1"/>
</dbReference>
<comment type="caution">
    <text evidence="3">The sequence shown here is derived from an EMBL/GenBank/DDBJ whole genome shotgun (WGS) entry which is preliminary data.</text>
</comment>
<dbReference type="RefSeq" id="WP_248206864.1">
    <property type="nucleotide sequence ID" value="NZ_JALNMH010000004.1"/>
</dbReference>
<evidence type="ECO:0000256" key="1">
    <source>
        <dbReference type="SAM" id="Phobius"/>
    </source>
</evidence>
<organism evidence="3 4">
    <name type="scientific">Pseudomarimonas salicorniae</name>
    <dbReference type="NCBI Taxonomy" id="2933270"/>
    <lineage>
        <taxon>Bacteria</taxon>
        <taxon>Pseudomonadati</taxon>
        <taxon>Pseudomonadota</taxon>
        <taxon>Gammaproteobacteria</taxon>
        <taxon>Lysobacterales</taxon>
        <taxon>Lysobacteraceae</taxon>
        <taxon>Pseudomarimonas</taxon>
    </lineage>
</organism>
<evidence type="ECO:0000259" key="2">
    <source>
        <dbReference type="PROSITE" id="PS50006"/>
    </source>
</evidence>
<dbReference type="EMBL" id="JALNMH010000004">
    <property type="protein sequence ID" value="MCK7593397.1"/>
    <property type="molecule type" value="Genomic_DNA"/>
</dbReference>
<dbReference type="PROSITE" id="PS50006">
    <property type="entry name" value="FHA_DOMAIN"/>
    <property type="match status" value="1"/>
</dbReference>
<evidence type="ECO:0000313" key="4">
    <source>
        <dbReference type="Proteomes" id="UP001431449"/>
    </source>
</evidence>
<keyword evidence="1" id="KW-0812">Transmembrane</keyword>
<feature type="transmembrane region" description="Helical" evidence="1">
    <location>
        <begin position="224"/>
        <end position="241"/>
    </location>
</feature>
<dbReference type="InterPro" id="IPR008984">
    <property type="entry name" value="SMAD_FHA_dom_sf"/>
</dbReference>
<feature type="transmembrane region" description="Helical" evidence="1">
    <location>
        <begin position="194"/>
        <end position="212"/>
    </location>
</feature>
<dbReference type="Proteomes" id="UP001431449">
    <property type="component" value="Unassembled WGS sequence"/>
</dbReference>
<dbReference type="Pfam" id="PF00498">
    <property type="entry name" value="FHA"/>
    <property type="match status" value="1"/>
</dbReference>
<keyword evidence="1" id="KW-1133">Transmembrane helix</keyword>
<feature type="transmembrane region" description="Helical" evidence="1">
    <location>
        <begin position="253"/>
        <end position="272"/>
    </location>
</feature>
<dbReference type="CDD" id="cd00060">
    <property type="entry name" value="FHA"/>
    <property type="match status" value="1"/>
</dbReference>
<reference evidence="3" key="1">
    <citation type="submission" date="2022-04" db="EMBL/GenBank/DDBJ databases">
        <title>Lysobacter sp. CAU 1642 isolated from sea sand.</title>
        <authorList>
            <person name="Kim W."/>
        </authorList>
    </citation>
    <scope>NUCLEOTIDE SEQUENCE</scope>
    <source>
        <strain evidence="3">CAU 1642</strain>
    </source>
</reference>
<feature type="domain" description="FHA" evidence="2">
    <location>
        <begin position="30"/>
        <end position="72"/>
    </location>
</feature>
<accession>A0ABT0GH56</accession>